<dbReference type="OrthoDB" id="5184455at2"/>
<feature type="region of interest" description="Disordered" evidence="1">
    <location>
        <begin position="1"/>
        <end position="22"/>
    </location>
</feature>
<feature type="transmembrane region" description="Helical" evidence="2">
    <location>
        <begin position="117"/>
        <end position="136"/>
    </location>
</feature>
<dbReference type="EMBL" id="RQZC01000001">
    <property type="protein sequence ID" value="RRD30936.1"/>
    <property type="molecule type" value="Genomic_DNA"/>
</dbReference>
<keyword evidence="4" id="KW-1185">Reference proteome</keyword>
<feature type="transmembrane region" description="Helical" evidence="2">
    <location>
        <begin position="142"/>
        <end position="160"/>
    </location>
</feature>
<keyword evidence="2" id="KW-0812">Transmembrane</keyword>
<dbReference type="InterPro" id="IPR049500">
    <property type="entry name" value="Peptidase_M50B-like"/>
</dbReference>
<feature type="transmembrane region" description="Helical" evidence="2">
    <location>
        <begin position="228"/>
        <end position="253"/>
    </location>
</feature>
<protein>
    <submittedName>
        <fullName evidence="3">M50 family peptidase</fullName>
    </submittedName>
</protein>
<organism evidence="3 4">
    <name type="scientific">Actinomyces bowdenii</name>
    <dbReference type="NCBI Taxonomy" id="131109"/>
    <lineage>
        <taxon>Bacteria</taxon>
        <taxon>Bacillati</taxon>
        <taxon>Actinomycetota</taxon>
        <taxon>Actinomycetes</taxon>
        <taxon>Actinomycetales</taxon>
        <taxon>Actinomycetaceae</taxon>
        <taxon>Actinomyces</taxon>
    </lineage>
</organism>
<evidence type="ECO:0000313" key="3">
    <source>
        <dbReference type="EMBL" id="RRD30936.1"/>
    </source>
</evidence>
<dbReference type="AlphaFoldDB" id="A0A3P1VBE6"/>
<feature type="transmembrane region" description="Helical" evidence="2">
    <location>
        <begin position="167"/>
        <end position="184"/>
    </location>
</feature>
<evidence type="ECO:0000256" key="2">
    <source>
        <dbReference type="SAM" id="Phobius"/>
    </source>
</evidence>
<gene>
    <name evidence="3" type="ORF">EII10_02310</name>
</gene>
<proteinExistence type="predicted"/>
<evidence type="ECO:0000256" key="1">
    <source>
        <dbReference type="SAM" id="MobiDB-lite"/>
    </source>
</evidence>
<evidence type="ECO:0000313" key="4">
    <source>
        <dbReference type="Proteomes" id="UP000271272"/>
    </source>
</evidence>
<reference evidence="3 4" key="1">
    <citation type="submission" date="2018-11" db="EMBL/GenBank/DDBJ databases">
        <title>Genomes From Bacteria Associated with the Canine Oral Cavity: a Test Case for Automated Genome-Based Taxonomic Assignment.</title>
        <authorList>
            <person name="Coil D.A."/>
            <person name="Jospin G."/>
            <person name="Darling A.E."/>
            <person name="Wallis C."/>
            <person name="Davis I.J."/>
            <person name="Harris S."/>
            <person name="Eisen J.A."/>
            <person name="Holcombe L.J."/>
            <person name="O'Flynn C."/>
        </authorList>
    </citation>
    <scope>NUCLEOTIDE SEQUENCE [LARGE SCALE GENOMIC DNA]</scope>
    <source>
        <strain evidence="3 4">OH5050</strain>
    </source>
</reference>
<accession>A0A3P1VBE6</accession>
<keyword evidence="2" id="KW-1133">Transmembrane helix</keyword>
<dbReference type="Pfam" id="PF13398">
    <property type="entry name" value="Peptidase_M50B"/>
    <property type="match status" value="1"/>
</dbReference>
<sequence>MRPTLQAGPSARGQEPTGRPGRLRVVSPEAWNEIVARTRPGEVPELWALWPALALLAIVLVWPQARRWGRTLVTIVHEAGHAAVGILVGRRFHGFVVGRDLSGHAVTSGRTRGAGRVLTTWAGYPAPAVLGALVALGAMRGWAGLILVLCLLLLAVLLVMSRSPRTAFLVILVGIAAGLLWWWGGPWRDGLVAGTGLILLVGAWDSLRDVARSRDGGQDHRTLAQLTPVPAGLWLATWFLADAAATAAVLLALRPILGPLAP</sequence>
<keyword evidence="2" id="KW-0472">Membrane</keyword>
<feature type="transmembrane region" description="Helical" evidence="2">
    <location>
        <begin position="46"/>
        <end position="62"/>
    </location>
</feature>
<comment type="caution">
    <text evidence="3">The sequence shown here is derived from an EMBL/GenBank/DDBJ whole genome shotgun (WGS) entry which is preliminary data.</text>
</comment>
<dbReference type="Proteomes" id="UP000271272">
    <property type="component" value="Unassembled WGS sequence"/>
</dbReference>
<name>A0A3P1VBE6_9ACTO</name>